<keyword evidence="13" id="KW-1185">Reference proteome</keyword>
<dbReference type="GO" id="GO:0017061">
    <property type="term" value="F:S-methyl-5-thioadenosine phosphorylase activity"/>
    <property type="evidence" value="ECO:0007669"/>
    <property type="project" value="UniProtKB-EC"/>
</dbReference>
<comment type="similarity">
    <text evidence="3 11">Belongs to the purine nucleoside phosphorylase YfiH/LACC1 family.</text>
</comment>
<gene>
    <name evidence="12" type="primary">pgeF</name>
    <name evidence="12" type="ORF">GOQ27_16470</name>
</gene>
<dbReference type="InterPro" id="IPR003730">
    <property type="entry name" value="Cu_polyphenol_OxRdtase"/>
</dbReference>
<comment type="catalytic activity">
    <reaction evidence="8">
        <text>adenosine + H2O + H(+) = inosine + NH4(+)</text>
        <dbReference type="Rhea" id="RHEA:24408"/>
        <dbReference type="ChEBI" id="CHEBI:15377"/>
        <dbReference type="ChEBI" id="CHEBI:15378"/>
        <dbReference type="ChEBI" id="CHEBI:16335"/>
        <dbReference type="ChEBI" id="CHEBI:17596"/>
        <dbReference type="ChEBI" id="CHEBI:28938"/>
        <dbReference type="EC" id="3.5.4.4"/>
    </reaction>
    <physiologicalReaction direction="left-to-right" evidence="8">
        <dbReference type="Rhea" id="RHEA:24409"/>
    </physiologicalReaction>
</comment>
<dbReference type="AlphaFoldDB" id="A0A942UVM4"/>
<reference evidence="12" key="1">
    <citation type="submission" date="2019-12" db="EMBL/GenBank/DDBJ databases">
        <title>Clostridiaceae gen. nov. sp. nov., isolated from sediment in Xinjiang, China.</title>
        <authorList>
            <person name="Zhang R."/>
        </authorList>
    </citation>
    <scope>NUCLEOTIDE SEQUENCE</scope>
    <source>
        <strain evidence="12">D2Q-11</strain>
    </source>
</reference>
<comment type="function">
    <text evidence="2">Purine nucleoside enzyme that catalyzes the phosphorolysis of adenosine and inosine nucleosides, yielding D-ribose 1-phosphate and the respective free bases, adenine and hypoxanthine. Also catalyzes the phosphorolysis of S-methyl-5'-thioadenosine into adenine and S-methyl-5-thio-alpha-D-ribose 1-phosphate. Also has adenosine deaminase activity.</text>
</comment>
<dbReference type="PANTHER" id="PTHR30616">
    <property type="entry name" value="UNCHARACTERIZED PROTEIN YFIH"/>
    <property type="match status" value="1"/>
</dbReference>
<protein>
    <recommendedName>
        <fullName evidence="11">Purine nucleoside phosphorylase</fullName>
    </recommendedName>
</protein>
<evidence type="ECO:0000256" key="9">
    <source>
        <dbReference type="ARBA" id="ARBA00048968"/>
    </source>
</evidence>
<evidence type="ECO:0000313" key="13">
    <source>
        <dbReference type="Proteomes" id="UP000724672"/>
    </source>
</evidence>
<dbReference type="InterPro" id="IPR038371">
    <property type="entry name" value="Cu_polyphenol_OxRdtase_sf"/>
</dbReference>
<dbReference type="CDD" id="cd16833">
    <property type="entry name" value="YfiH"/>
    <property type="match status" value="1"/>
</dbReference>
<keyword evidence="6" id="KW-0378">Hydrolase</keyword>
<keyword evidence="5" id="KW-0479">Metal-binding</keyword>
<evidence type="ECO:0000256" key="2">
    <source>
        <dbReference type="ARBA" id="ARBA00003215"/>
    </source>
</evidence>
<dbReference type="GO" id="GO:0016787">
    <property type="term" value="F:hydrolase activity"/>
    <property type="evidence" value="ECO:0007669"/>
    <property type="project" value="UniProtKB-KW"/>
</dbReference>
<evidence type="ECO:0000313" key="12">
    <source>
        <dbReference type="EMBL" id="MBS4540074.1"/>
    </source>
</evidence>
<dbReference type="NCBIfam" id="TIGR00726">
    <property type="entry name" value="peptidoglycan editing factor PgeF"/>
    <property type="match status" value="1"/>
</dbReference>
<dbReference type="GO" id="GO:0005507">
    <property type="term" value="F:copper ion binding"/>
    <property type="evidence" value="ECO:0007669"/>
    <property type="project" value="TreeGrafter"/>
</dbReference>
<evidence type="ECO:0000256" key="4">
    <source>
        <dbReference type="ARBA" id="ARBA00022679"/>
    </source>
</evidence>
<sequence>MSGFSFKKKNKIKYFTIDRFEDTGVVDHLFTTKDGGMSEGPFTSLNFGLNIGDLTDNIIENFTRISHVLDTSIDKMVLSNQIHETNIRIVKQEDMGKGLIKDRDYNSVDGLVTNIKGIALVTFFADCVPLFFLDPKNKVIGLAHAGWRGTVDKIGGKMLDILIKNFGCELDDILVGIGPSIGPCCYTVNEDVVNRFNTNFTNLNNVIKSTDEDSYHLDLWQANREVLKEKGIKGRNIIISKICTSCNNEILYSYRKENGSTGRMAAIIKLKE</sequence>
<evidence type="ECO:0000256" key="3">
    <source>
        <dbReference type="ARBA" id="ARBA00007353"/>
    </source>
</evidence>
<comment type="catalytic activity">
    <reaction evidence="9">
        <text>adenosine + phosphate = alpha-D-ribose 1-phosphate + adenine</text>
        <dbReference type="Rhea" id="RHEA:27642"/>
        <dbReference type="ChEBI" id="CHEBI:16335"/>
        <dbReference type="ChEBI" id="CHEBI:16708"/>
        <dbReference type="ChEBI" id="CHEBI:43474"/>
        <dbReference type="ChEBI" id="CHEBI:57720"/>
        <dbReference type="EC" id="2.4.2.1"/>
    </reaction>
    <physiologicalReaction direction="left-to-right" evidence="9">
        <dbReference type="Rhea" id="RHEA:27643"/>
    </physiologicalReaction>
</comment>
<dbReference type="InterPro" id="IPR011324">
    <property type="entry name" value="Cytotoxic_necrot_fac-like_cat"/>
</dbReference>
<dbReference type="SUPFAM" id="SSF64438">
    <property type="entry name" value="CNF1/YfiH-like putative cysteine hydrolases"/>
    <property type="match status" value="1"/>
</dbReference>
<comment type="caution">
    <text evidence="12">The sequence shown here is derived from an EMBL/GenBank/DDBJ whole genome shotgun (WGS) entry which is preliminary data.</text>
</comment>
<comment type="catalytic activity">
    <reaction evidence="1">
        <text>inosine + phosphate = alpha-D-ribose 1-phosphate + hypoxanthine</text>
        <dbReference type="Rhea" id="RHEA:27646"/>
        <dbReference type="ChEBI" id="CHEBI:17368"/>
        <dbReference type="ChEBI" id="CHEBI:17596"/>
        <dbReference type="ChEBI" id="CHEBI:43474"/>
        <dbReference type="ChEBI" id="CHEBI:57720"/>
        <dbReference type="EC" id="2.4.2.1"/>
    </reaction>
    <physiologicalReaction direction="left-to-right" evidence="1">
        <dbReference type="Rhea" id="RHEA:27647"/>
    </physiologicalReaction>
</comment>
<keyword evidence="7" id="KW-0862">Zinc</keyword>
<dbReference type="Pfam" id="PF02578">
    <property type="entry name" value="Cu-oxidase_4"/>
    <property type="match status" value="1"/>
</dbReference>
<keyword evidence="4" id="KW-0808">Transferase</keyword>
<dbReference type="Proteomes" id="UP000724672">
    <property type="component" value="Unassembled WGS sequence"/>
</dbReference>
<evidence type="ECO:0000256" key="10">
    <source>
        <dbReference type="ARBA" id="ARBA00049893"/>
    </source>
</evidence>
<dbReference type="RefSeq" id="WP_203367969.1">
    <property type="nucleotide sequence ID" value="NZ_WSFT01000053.1"/>
</dbReference>
<dbReference type="Gene3D" id="3.60.140.10">
    <property type="entry name" value="CNF1/YfiH-like putative cysteine hydrolases"/>
    <property type="match status" value="1"/>
</dbReference>
<name>A0A942UVM4_9FIRM</name>
<evidence type="ECO:0000256" key="5">
    <source>
        <dbReference type="ARBA" id="ARBA00022723"/>
    </source>
</evidence>
<evidence type="ECO:0000256" key="1">
    <source>
        <dbReference type="ARBA" id="ARBA00000553"/>
    </source>
</evidence>
<evidence type="ECO:0000256" key="6">
    <source>
        <dbReference type="ARBA" id="ARBA00022801"/>
    </source>
</evidence>
<proteinExistence type="inferred from homology"/>
<evidence type="ECO:0000256" key="7">
    <source>
        <dbReference type="ARBA" id="ARBA00022833"/>
    </source>
</evidence>
<dbReference type="EMBL" id="WSFT01000053">
    <property type="protein sequence ID" value="MBS4540074.1"/>
    <property type="molecule type" value="Genomic_DNA"/>
</dbReference>
<dbReference type="PANTHER" id="PTHR30616:SF2">
    <property type="entry name" value="PURINE NUCLEOSIDE PHOSPHORYLASE LACC1"/>
    <property type="match status" value="1"/>
</dbReference>
<evidence type="ECO:0000256" key="8">
    <source>
        <dbReference type="ARBA" id="ARBA00047989"/>
    </source>
</evidence>
<evidence type="ECO:0000256" key="11">
    <source>
        <dbReference type="RuleBase" id="RU361274"/>
    </source>
</evidence>
<accession>A0A942UVM4</accession>
<organism evidence="12 13">
    <name type="scientific">Anaeromonas frigoriresistens</name>
    <dbReference type="NCBI Taxonomy" id="2683708"/>
    <lineage>
        <taxon>Bacteria</taxon>
        <taxon>Bacillati</taxon>
        <taxon>Bacillota</taxon>
        <taxon>Tissierellia</taxon>
        <taxon>Tissierellales</taxon>
        <taxon>Thermohalobacteraceae</taxon>
        <taxon>Anaeromonas</taxon>
    </lineage>
</organism>
<comment type="catalytic activity">
    <reaction evidence="10">
        <text>S-methyl-5'-thioadenosine + phosphate = 5-(methylsulfanyl)-alpha-D-ribose 1-phosphate + adenine</text>
        <dbReference type="Rhea" id="RHEA:11852"/>
        <dbReference type="ChEBI" id="CHEBI:16708"/>
        <dbReference type="ChEBI" id="CHEBI:17509"/>
        <dbReference type="ChEBI" id="CHEBI:43474"/>
        <dbReference type="ChEBI" id="CHEBI:58533"/>
        <dbReference type="EC" id="2.4.2.28"/>
    </reaction>
    <physiologicalReaction direction="left-to-right" evidence="10">
        <dbReference type="Rhea" id="RHEA:11853"/>
    </physiologicalReaction>
</comment>